<dbReference type="EMBL" id="BBXM02000001">
    <property type="protein sequence ID" value="GIC84471.1"/>
    <property type="molecule type" value="Genomic_DNA"/>
</dbReference>
<reference evidence="2" key="1">
    <citation type="journal article" date="2015" name="Genome Announc.">
        <title>Draft Genome Sequence of the Pathogenic Filamentous Fungus Aspergillus udagawae Strain IFM 46973T.</title>
        <authorList>
            <person name="Kusuya Y."/>
            <person name="Takahashi-Nakaguchi A."/>
            <person name="Takahashi H."/>
            <person name="Yaguchi T."/>
        </authorList>
    </citation>
    <scope>NUCLEOTIDE SEQUENCE</scope>
    <source>
        <strain evidence="2">IFM 46973</strain>
    </source>
</reference>
<feature type="domain" description="F-box" evidence="1">
    <location>
        <begin position="2"/>
        <end position="31"/>
    </location>
</feature>
<dbReference type="GeneID" id="66987763"/>
<comment type="caution">
    <text evidence="2">The sequence shown here is derived from an EMBL/GenBank/DDBJ whole genome shotgun (WGS) entry which is preliminary data.</text>
</comment>
<evidence type="ECO:0000313" key="3">
    <source>
        <dbReference type="Proteomes" id="UP000036893"/>
    </source>
</evidence>
<dbReference type="RefSeq" id="XP_043141737.1">
    <property type="nucleotide sequence ID" value="XM_043285802.1"/>
</dbReference>
<organism evidence="2 3">
    <name type="scientific">Aspergillus udagawae</name>
    <dbReference type="NCBI Taxonomy" id="91492"/>
    <lineage>
        <taxon>Eukaryota</taxon>
        <taxon>Fungi</taxon>
        <taxon>Dikarya</taxon>
        <taxon>Ascomycota</taxon>
        <taxon>Pezizomycotina</taxon>
        <taxon>Eurotiomycetes</taxon>
        <taxon>Eurotiomycetidae</taxon>
        <taxon>Eurotiales</taxon>
        <taxon>Aspergillaceae</taxon>
        <taxon>Aspergillus</taxon>
        <taxon>Aspergillus subgen. Fumigati</taxon>
    </lineage>
</organism>
<dbReference type="AlphaFoldDB" id="A0A8E0QK18"/>
<dbReference type="Proteomes" id="UP000036893">
    <property type="component" value="Unassembled WGS sequence"/>
</dbReference>
<sequence length="405" mass="46104">MEKLPPELWFEILNHVHSIDCARFIQVSRKCFQYAIPRLWRVAEDFRLLEVPGNRRQTYASLIQELTVTSPEPREHEELGKLEFSQLHRLIFDIPSSSNSPPFPDSSVRGYLVPTLTSIQLDHVANPDLLDALASHCHRLRHIILDIPASRLTADSVVAFFKKCSSVVHVGLLSVRRHIFPPQILRYLAAQNSLRQLDIYQDLWPDTIDTADLSSIPQPFRSLQRLELSSRNESAFRALIPSVRGIQELYLRRSVQVVPTIDSLTINLLSSYLTELRHLRIKFCGRTRISPDDLISLGTLSHLRELHLVTPLRKGFRIPKFNNTHFRALVSGLVNLREISLSCARENLTTASLIALAESCPCLVSCAVGWLEVNVCELQHCKAPLFPELRELLVNNLVAEQETEV</sequence>
<dbReference type="Pfam" id="PF00646">
    <property type="entry name" value="F-box"/>
    <property type="match status" value="1"/>
</dbReference>
<dbReference type="InterPro" id="IPR001810">
    <property type="entry name" value="F-box_dom"/>
</dbReference>
<dbReference type="Gene3D" id="3.80.10.10">
    <property type="entry name" value="Ribonuclease Inhibitor"/>
    <property type="match status" value="1"/>
</dbReference>
<evidence type="ECO:0000259" key="1">
    <source>
        <dbReference type="Pfam" id="PF00646"/>
    </source>
</evidence>
<dbReference type="SUPFAM" id="SSF52047">
    <property type="entry name" value="RNI-like"/>
    <property type="match status" value="1"/>
</dbReference>
<reference evidence="2" key="2">
    <citation type="submission" date="2021-01" db="EMBL/GenBank/DDBJ databases">
        <title>Pan-genome distribution and transcriptional activeness of fungal secondary metabolism genes in Aspergillus section Fumigati.</title>
        <authorList>
            <person name="Takahashi H."/>
            <person name="Umemura M."/>
            <person name="Ninomiya A."/>
            <person name="Kusuya Y."/>
            <person name="Urayama S."/>
            <person name="Shimizu M."/>
            <person name="Watanabe A."/>
            <person name="Kamei K."/>
            <person name="Yaguchi T."/>
            <person name="Hagiwara D."/>
        </authorList>
    </citation>
    <scope>NUCLEOTIDE SEQUENCE</scope>
    <source>
        <strain evidence="2">IFM 46973</strain>
    </source>
</reference>
<dbReference type="SUPFAM" id="SSF81383">
    <property type="entry name" value="F-box domain"/>
    <property type="match status" value="1"/>
</dbReference>
<proteinExistence type="predicted"/>
<name>A0A8E0QK18_9EURO</name>
<evidence type="ECO:0000313" key="2">
    <source>
        <dbReference type="EMBL" id="GIC84471.1"/>
    </source>
</evidence>
<dbReference type="InterPro" id="IPR036047">
    <property type="entry name" value="F-box-like_dom_sf"/>
</dbReference>
<gene>
    <name evidence="2" type="ORF">Aud_000287</name>
</gene>
<dbReference type="InterPro" id="IPR032675">
    <property type="entry name" value="LRR_dom_sf"/>
</dbReference>
<accession>A0A8E0QK18</accession>
<protein>
    <recommendedName>
        <fullName evidence="1">F-box domain-containing protein</fullName>
    </recommendedName>
</protein>